<evidence type="ECO:0000256" key="2">
    <source>
        <dbReference type="ARBA" id="ARBA00022692"/>
    </source>
</evidence>
<dbReference type="PANTHER" id="PTHR12308:SF73">
    <property type="entry name" value="ANOCTAMIN"/>
    <property type="match status" value="1"/>
</dbReference>
<evidence type="ECO:0000259" key="7">
    <source>
        <dbReference type="PROSITE" id="PS50848"/>
    </source>
</evidence>
<dbReference type="InterPro" id="IPR007632">
    <property type="entry name" value="Anoctamin"/>
</dbReference>
<comment type="subcellular location">
    <subcellularLocation>
        <location evidence="1">Membrane</location>
        <topology evidence="1">Multi-pass membrane protein</topology>
    </subcellularLocation>
</comment>
<dbReference type="InParanoid" id="A0A0G4F7I4"/>
<protein>
    <recommendedName>
        <fullName evidence="7">START domain-containing protein</fullName>
    </recommendedName>
</protein>
<dbReference type="GO" id="GO:0005254">
    <property type="term" value="F:chloride channel activity"/>
    <property type="evidence" value="ECO:0007669"/>
    <property type="project" value="TreeGrafter"/>
</dbReference>
<proteinExistence type="predicted"/>
<feature type="transmembrane region" description="Helical" evidence="6">
    <location>
        <begin position="321"/>
        <end position="341"/>
    </location>
</feature>
<dbReference type="VEuPathDB" id="CryptoDB:Vbra_14681"/>
<keyword evidence="4 6" id="KW-0472">Membrane</keyword>
<sequence>MLSLFPCCFRENGLASLDEGEIQISEGGEVREGKTVFRGRPSQRQQQDRQRPRSLFSGLAPPVPFLLMGNGGSATAQPSRAPSVAPNQDEPEEMSSAPTQVDPQINVSGRLSFAQKGLPHYGVVVIVLRSSPDSRRPDPVRVKLQQSFLQILKDNRRLTCRLVKPRGGYQSAGLLVVAVGAVEDALPPMAEEQEVVKQTLTGKWTTFKKHLMPLLKNGDDLPRLFTPAETVELVRRELYAMRYSHDAPYQSFAGLRVMDVCHQAGAIEADDVFPVHRREILADVAANWRIARQPLKKVVHYFGFPMGYYFAFLNVYSNWLIYPAALGIIFFLADLIMPHLMPWAVGPEKQTPTGPIFAIIMALWSSVFVESWKRQINTYRFRWGAWRGFWHSREKSGSADWPAHFRLLRDMRIHPAEDRELLNHPKFHFLFQVREQTERAQAAITGIARSMTGTTELFSHQRQRRRTSGSRIHLTAAAEGVYWKHLGILLAVLLIMASTGFTVFCLLELQEWVNKKTSNGLLTLFPTVLYVMLAIVLQSFYTQAASFLTSLEGHRTISQYQSSFVVKNALFQLLNFLGYYIYLAFAAKNLKELSTQLYVFFIVKQVFLNLMELVRPSVQSMLRSEATSPALDLNNPRREPLYGRIMKEASLAPSNESDEYLELAVQFGVTAMFSAVFPLAPLFGLVNNLQEIRSDSFKACRLSRRPFPSSESVYQSWVAVYEGLSIVGVVSNCALLGILQGWSFGTILIIEHLLLFFKAYLAWSIPDVPEEVQQGMIESDLLSTQLAAGSRAPSLRTPSPHTSSPLPQVPEQPSPAALRFPPSRSVRPSLAVCSSLGELDTVDDMALETPFSEEDFEPYEIFERECYSFGMAGRAAEGAAGAAALSGRVLIDYEAIFMLEGSWRLLRDVSDSMEPIMAFFGVPWVKRMAMHRATPTCIITLGIESDAPSGSLMPDIASLHVVAKLPLGITKTNEVPLDGRETEHFDEDSGLWKTTAWIDRNRIVVKRVHQTREATLVETRQLFDPSSRRGSLGWPAGNEMVLRYQFHLTSSSPQLVDLTINRYFVQEAPSAIDRSALLRRLPSNYSDSGRLSLYRDVASSIKPSQLLYGTPASAMPDSIRSVGVREPVEMMDEEEPKPSAEELEEMERYTIEGRKACEALYDMARSDGWKEAGRKDGAKLYRKDIPNMPMMGRGTIEFQEEIPVQTVFDYIWDPDTKPEYDPMLDAGFSLHVYPNELGIMYQAFRGQYGVPGRDFIVMAWKESFGEDHMILGFKSIDWPDDDRMSKKHVRGKCILGGFEVRRLENGHVELSYFNQADLCGNISEWLVTQAKLDQLKIVTNVKRQLIKKTA</sequence>
<evidence type="ECO:0000256" key="1">
    <source>
        <dbReference type="ARBA" id="ARBA00004141"/>
    </source>
</evidence>
<feature type="compositionally biased region" description="Polar residues" evidence="5">
    <location>
        <begin position="796"/>
        <end position="806"/>
    </location>
</feature>
<evidence type="ECO:0000313" key="9">
    <source>
        <dbReference type="Proteomes" id="UP000041254"/>
    </source>
</evidence>
<feature type="transmembrane region" description="Helical" evidence="6">
    <location>
        <begin position="569"/>
        <end position="585"/>
    </location>
</feature>
<keyword evidence="2 6" id="KW-0812">Transmembrane</keyword>
<dbReference type="PROSITE" id="PS50848">
    <property type="entry name" value="START"/>
    <property type="match status" value="1"/>
</dbReference>
<dbReference type="Pfam" id="PF04547">
    <property type="entry name" value="Anoctamin"/>
    <property type="match status" value="1"/>
</dbReference>
<evidence type="ECO:0000313" key="8">
    <source>
        <dbReference type="EMBL" id="CEM08639.1"/>
    </source>
</evidence>
<feature type="transmembrane region" description="Helical" evidence="6">
    <location>
        <begin position="353"/>
        <end position="372"/>
    </location>
</feature>
<evidence type="ECO:0000256" key="4">
    <source>
        <dbReference type="ARBA" id="ARBA00023136"/>
    </source>
</evidence>
<organism evidence="8 9">
    <name type="scientific">Vitrella brassicaformis (strain CCMP3155)</name>
    <dbReference type="NCBI Taxonomy" id="1169540"/>
    <lineage>
        <taxon>Eukaryota</taxon>
        <taxon>Sar</taxon>
        <taxon>Alveolata</taxon>
        <taxon>Colpodellida</taxon>
        <taxon>Vitrellaceae</taxon>
        <taxon>Vitrella</taxon>
    </lineage>
</organism>
<feature type="transmembrane region" description="Helical" evidence="6">
    <location>
        <begin position="521"/>
        <end position="541"/>
    </location>
</feature>
<dbReference type="GO" id="GO:0008289">
    <property type="term" value="F:lipid binding"/>
    <property type="evidence" value="ECO:0007669"/>
    <property type="project" value="InterPro"/>
</dbReference>
<dbReference type="OrthoDB" id="196858at2759"/>
<dbReference type="GO" id="GO:0016020">
    <property type="term" value="C:membrane"/>
    <property type="evidence" value="ECO:0007669"/>
    <property type="project" value="UniProtKB-SubCell"/>
</dbReference>
<dbReference type="InterPro" id="IPR049452">
    <property type="entry name" value="Anoctamin_TM"/>
</dbReference>
<name>A0A0G4F7I4_VITBC</name>
<accession>A0A0G4F7I4</accession>
<dbReference type="Gene3D" id="3.30.530.20">
    <property type="match status" value="1"/>
</dbReference>
<dbReference type="SUPFAM" id="SSF55961">
    <property type="entry name" value="Bet v1-like"/>
    <property type="match status" value="1"/>
</dbReference>
<dbReference type="InterPro" id="IPR023393">
    <property type="entry name" value="START-like_dom_sf"/>
</dbReference>
<gene>
    <name evidence="8" type="ORF">Vbra_14681</name>
</gene>
<feature type="region of interest" description="Disordered" evidence="5">
    <location>
        <begin position="25"/>
        <end position="55"/>
    </location>
</feature>
<feature type="transmembrane region" description="Helical" evidence="6">
    <location>
        <begin position="663"/>
        <end position="686"/>
    </location>
</feature>
<dbReference type="CDD" id="cd00177">
    <property type="entry name" value="START"/>
    <property type="match status" value="1"/>
</dbReference>
<feature type="transmembrane region" description="Helical" evidence="6">
    <location>
        <begin position="488"/>
        <end position="509"/>
    </location>
</feature>
<dbReference type="EMBL" id="CDMY01000385">
    <property type="protein sequence ID" value="CEM08639.1"/>
    <property type="molecule type" value="Genomic_DNA"/>
</dbReference>
<evidence type="ECO:0000256" key="6">
    <source>
        <dbReference type="SAM" id="Phobius"/>
    </source>
</evidence>
<feature type="transmembrane region" description="Helical" evidence="6">
    <location>
        <begin position="298"/>
        <end position="315"/>
    </location>
</feature>
<dbReference type="Pfam" id="PF01852">
    <property type="entry name" value="START"/>
    <property type="match status" value="1"/>
</dbReference>
<keyword evidence="3 6" id="KW-1133">Transmembrane helix</keyword>
<feature type="region of interest" description="Disordered" evidence="5">
    <location>
        <begin position="791"/>
        <end position="819"/>
    </location>
</feature>
<dbReference type="Proteomes" id="UP000041254">
    <property type="component" value="Unassembled WGS sequence"/>
</dbReference>
<reference evidence="8 9" key="1">
    <citation type="submission" date="2014-11" db="EMBL/GenBank/DDBJ databases">
        <authorList>
            <person name="Zhu J."/>
            <person name="Qi W."/>
            <person name="Song R."/>
        </authorList>
    </citation>
    <scope>NUCLEOTIDE SEQUENCE [LARGE SCALE GENOMIC DNA]</scope>
</reference>
<evidence type="ECO:0000256" key="3">
    <source>
        <dbReference type="ARBA" id="ARBA00022989"/>
    </source>
</evidence>
<keyword evidence="9" id="KW-1185">Reference proteome</keyword>
<dbReference type="PANTHER" id="PTHR12308">
    <property type="entry name" value="ANOCTAMIN"/>
    <property type="match status" value="1"/>
</dbReference>
<feature type="domain" description="START" evidence="7">
    <location>
        <begin position="1164"/>
        <end position="1330"/>
    </location>
</feature>
<feature type="region of interest" description="Disordered" evidence="5">
    <location>
        <begin position="67"/>
        <end position="103"/>
    </location>
</feature>
<dbReference type="InterPro" id="IPR002913">
    <property type="entry name" value="START_lipid-bd_dom"/>
</dbReference>
<evidence type="ECO:0000256" key="5">
    <source>
        <dbReference type="SAM" id="MobiDB-lite"/>
    </source>
</evidence>